<geneLocation type="plasmid" evidence="3">
    <name>pMC1</name>
</geneLocation>
<dbReference type="InterPro" id="IPR056823">
    <property type="entry name" value="TEN-like_YD-shell"/>
</dbReference>
<dbReference type="AlphaFoldDB" id="V9Z963"/>
<keyword evidence="3" id="KW-0614">Plasmid</keyword>
<reference evidence="3" key="1">
    <citation type="journal article" date="2014" name="Appl. Environ. Microbiol.">
        <title>Characterization of a Multiresistant Mosaic Plasmid from a Fish Farm Sediment Exiguobacterium sp. Isolate Reveals Aggregation of Functional Clinic-Associated Antibiotic Resistance Genes.</title>
        <authorList>
            <person name="Yang J."/>
            <person name="Wang C."/>
            <person name="Wu J."/>
            <person name="Liu L."/>
            <person name="Zhang G."/>
            <person name="Feng J."/>
        </authorList>
    </citation>
    <scope>NUCLEOTIDE SEQUENCE</scope>
    <source>
        <strain evidence="3">S3-2</strain>
        <plasmid evidence="3">pMC1</plasmid>
    </source>
</reference>
<feature type="domain" description="Teneurin-like YD-shell" evidence="2">
    <location>
        <begin position="311"/>
        <end position="607"/>
    </location>
</feature>
<dbReference type="InterPro" id="IPR022385">
    <property type="entry name" value="Rhs_assc_core"/>
</dbReference>
<dbReference type="InterPro" id="IPR006530">
    <property type="entry name" value="YD"/>
</dbReference>
<name>V9Z963_9BACL</name>
<dbReference type="Gene3D" id="2.180.10.10">
    <property type="entry name" value="RHS repeat-associated core"/>
    <property type="match status" value="2"/>
</dbReference>
<feature type="domain" description="Teneurin-like YD-shell" evidence="2">
    <location>
        <begin position="91"/>
        <end position="167"/>
    </location>
</feature>
<evidence type="ECO:0000313" key="3">
    <source>
        <dbReference type="EMBL" id="AHE40549.1"/>
    </source>
</evidence>
<accession>V9Z963</accession>
<evidence type="ECO:0000259" key="2">
    <source>
        <dbReference type="Pfam" id="PF25023"/>
    </source>
</evidence>
<dbReference type="Pfam" id="PF25023">
    <property type="entry name" value="TEN_YD-shell"/>
    <property type="match status" value="2"/>
</dbReference>
<dbReference type="InterPro" id="IPR050708">
    <property type="entry name" value="T6SS_VgrG/RHS"/>
</dbReference>
<keyword evidence="1" id="KW-0677">Repeat</keyword>
<dbReference type="EMBL" id="KF648874">
    <property type="protein sequence ID" value="AHE40549.1"/>
    <property type="molecule type" value="Genomic_DNA"/>
</dbReference>
<proteinExistence type="predicted"/>
<organism evidence="3">
    <name type="scientific">Exiguobacterium sp. S3-2</name>
    <dbReference type="NCBI Taxonomy" id="1389960"/>
    <lineage>
        <taxon>Bacteria</taxon>
        <taxon>Bacillati</taxon>
        <taxon>Bacillota</taxon>
        <taxon>Bacilli</taxon>
        <taxon>Bacillales</taxon>
        <taxon>Bacillales Family XII. Incertae Sedis</taxon>
        <taxon>Exiguobacterium</taxon>
    </lineage>
</organism>
<dbReference type="NCBIfam" id="TIGR01643">
    <property type="entry name" value="YD_repeat_2x"/>
    <property type="match status" value="2"/>
</dbReference>
<protein>
    <submittedName>
        <fullName evidence="3">Wall-associated protein</fullName>
    </submittedName>
</protein>
<sequence>MTEPSGGALGVLPHPTRHLFQVDGSKSKHRLHRNFFKSPVPGPTHAMFLFSSSVDAFGNILSVKQGSHLRKNTYDVRGRLQTTVAENGTSISYGYNDKDEVTRKTFDAIVTEYGYEKGRITSVTRPGEQTYRYEYDDVTSHLTGITLPSGKGMINVYDGEGNIIEVKEKTGVEGAAAASRFNYVYDQSTGELTTISMGINDSKQKHYEYDSGKTDPDDESAGKIGTGRLKGITDYHGVTQNWVYKGEGTTRTEILSSIRLGDTTREFEYDAAMRNDAVNVGEKGWKFRHNENGKVTQITMPGQGGESLVAFDETGAVSAWTASAGDKQIAYERYTYDEYGNLTQLDKDGRTALYSYDAMDQLVEERTLDGQTITYEYDARANRTNVDDKLAEFDSSNRLTKFDGQGITYDQDGNRIEDGRLTYTWDALGNLTAIQETGGTKAWRFTYDEQGRRIEKRGPNGTIRFHYDGDSNRLLAETDAQGNYIREYVYGANHLLVGLKVDGSWYNYHRNYRGDIVAITDETGTLAAEYTYDSWGKPVTKNVNDEKINDQPIRYASYYYDEDLKLYYLMARYYHPEHAVFLSVDPILDSDESIEMANGYSYVTNSPTTNVDPTGLVQVDSKTQHGAGPAGGGLFTGRTITIPFELHIKNMRHIFSDSHIRKGIMKLGKTRDSIYKSALKKIKKVNKFKVGSNEIRTKINGHKVIIRIYINKQGKVQSINLFKGTSNHIKGFLIRM</sequence>
<evidence type="ECO:0000256" key="1">
    <source>
        <dbReference type="ARBA" id="ARBA00022737"/>
    </source>
</evidence>
<dbReference type="NCBIfam" id="TIGR03696">
    <property type="entry name" value="Rhs_assc_core"/>
    <property type="match status" value="1"/>
</dbReference>
<dbReference type="PANTHER" id="PTHR32305:SF17">
    <property type="entry name" value="TRNA NUCLEASE WAPA"/>
    <property type="match status" value="1"/>
</dbReference>
<dbReference type="PANTHER" id="PTHR32305">
    <property type="match status" value="1"/>
</dbReference>